<reference evidence="3" key="1">
    <citation type="submission" date="2017-09" db="EMBL/GenBank/DDBJ databases">
        <title>Depth-based differentiation of microbial function through sediment-hosted aquifers and enrichment of novel symbionts in the deep terrestrial subsurface.</title>
        <authorList>
            <person name="Probst A.J."/>
            <person name="Ladd B."/>
            <person name="Jarett J.K."/>
            <person name="Geller-Mcgrath D.E."/>
            <person name="Sieber C.M.K."/>
            <person name="Emerson J.B."/>
            <person name="Anantharaman K."/>
            <person name="Thomas B.C."/>
            <person name="Malmstrom R."/>
            <person name="Stieglmeier M."/>
            <person name="Klingl A."/>
            <person name="Woyke T."/>
            <person name="Ryan C.M."/>
            <person name="Banfield J.F."/>
        </authorList>
    </citation>
    <scope>NUCLEOTIDE SEQUENCE [LARGE SCALE GENOMIC DNA]</scope>
</reference>
<keyword evidence="1" id="KW-0812">Transmembrane</keyword>
<dbReference type="InterPro" id="IPR045584">
    <property type="entry name" value="Pilin-like"/>
</dbReference>
<evidence type="ECO:0000313" key="3">
    <source>
        <dbReference type="Proteomes" id="UP000228635"/>
    </source>
</evidence>
<comment type="caution">
    <text evidence="2">The sequence shown here is derived from an EMBL/GenBank/DDBJ whole genome shotgun (WGS) entry which is preliminary data.</text>
</comment>
<dbReference type="AlphaFoldDB" id="A0A2M6WIJ3"/>
<dbReference type="EMBL" id="PFBA01000013">
    <property type="protein sequence ID" value="PIT92612.1"/>
    <property type="molecule type" value="Genomic_DNA"/>
</dbReference>
<dbReference type="Proteomes" id="UP000228635">
    <property type="component" value="Unassembled WGS sequence"/>
</dbReference>
<gene>
    <name evidence="2" type="ORF">COU08_01285</name>
</gene>
<dbReference type="InterPro" id="IPR012902">
    <property type="entry name" value="N_methyl_site"/>
</dbReference>
<evidence type="ECO:0000256" key="1">
    <source>
        <dbReference type="SAM" id="Phobius"/>
    </source>
</evidence>
<accession>A0A2M6WIJ3</accession>
<dbReference type="Gene3D" id="3.30.700.10">
    <property type="entry name" value="Glycoprotein, Type 4 Pilin"/>
    <property type="match status" value="1"/>
</dbReference>
<name>A0A2M6WIJ3_9BACT</name>
<keyword evidence="1" id="KW-0472">Membrane</keyword>
<dbReference type="SUPFAM" id="SSF54523">
    <property type="entry name" value="Pili subunits"/>
    <property type="match status" value="1"/>
</dbReference>
<evidence type="ECO:0000313" key="2">
    <source>
        <dbReference type="EMBL" id="PIT92612.1"/>
    </source>
</evidence>
<proteinExistence type="predicted"/>
<evidence type="ECO:0008006" key="4">
    <source>
        <dbReference type="Google" id="ProtNLM"/>
    </source>
</evidence>
<sequence length="168" mass="18627">MKNHLPPTTYHLQTRRGFTLIEILIVLAIIGVLVAPLTLYLFGFRTEQSLSLDGRVLSGVLQDARQKSIFQEQDSRWSVRFDSDGGWYDLFQGTDYALAPLRMRYRLSSSIRFTAPSSGMVLDVSFETISGCLLSGGSCSGSQETIVIVSNTGQRTITVFPNGRVDVQ</sequence>
<protein>
    <recommendedName>
        <fullName evidence="4">General secretion pathway GspH domain-containing protein</fullName>
    </recommendedName>
</protein>
<dbReference type="Pfam" id="PF07963">
    <property type="entry name" value="N_methyl"/>
    <property type="match status" value="1"/>
</dbReference>
<feature type="transmembrane region" description="Helical" evidence="1">
    <location>
        <begin position="20"/>
        <end position="42"/>
    </location>
</feature>
<dbReference type="NCBIfam" id="TIGR02532">
    <property type="entry name" value="IV_pilin_GFxxxE"/>
    <property type="match status" value="1"/>
</dbReference>
<keyword evidence="1" id="KW-1133">Transmembrane helix</keyword>
<organism evidence="2 3">
    <name type="scientific">Candidatus Harrisonbacteria bacterium CG10_big_fil_rev_8_21_14_0_10_42_17</name>
    <dbReference type="NCBI Taxonomy" id="1974584"/>
    <lineage>
        <taxon>Bacteria</taxon>
        <taxon>Candidatus Harrisoniibacteriota</taxon>
    </lineage>
</organism>